<keyword evidence="2" id="KW-1185">Reference proteome</keyword>
<dbReference type="RefSeq" id="WP_253476531.1">
    <property type="nucleotide sequence ID" value="NZ_JALJXV010000003.1"/>
</dbReference>
<dbReference type="EMBL" id="JALJXV010000003">
    <property type="protein sequence ID" value="MCP1674496.1"/>
    <property type="molecule type" value="Genomic_DNA"/>
</dbReference>
<evidence type="ECO:0000313" key="2">
    <source>
        <dbReference type="Proteomes" id="UP001205843"/>
    </source>
</evidence>
<protein>
    <submittedName>
        <fullName evidence="1">Uncharacterized protein</fullName>
    </submittedName>
</protein>
<evidence type="ECO:0000313" key="1">
    <source>
        <dbReference type="EMBL" id="MCP1674496.1"/>
    </source>
</evidence>
<dbReference type="AlphaFoldDB" id="A0AAE3KBC2"/>
<comment type="caution">
    <text evidence="1">The sequence shown here is derived from an EMBL/GenBank/DDBJ whole genome shotgun (WGS) entry which is preliminary data.</text>
</comment>
<organism evidence="1 2">
    <name type="scientific">Natronocella acetinitrilica</name>
    <dbReference type="NCBI Taxonomy" id="414046"/>
    <lineage>
        <taxon>Bacteria</taxon>
        <taxon>Pseudomonadati</taxon>
        <taxon>Pseudomonadota</taxon>
        <taxon>Gammaproteobacteria</taxon>
        <taxon>Chromatiales</taxon>
        <taxon>Ectothiorhodospiraceae</taxon>
        <taxon>Natronocella</taxon>
    </lineage>
</organism>
<reference evidence="1" key="1">
    <citation type="submission" date="2022-03" db="EMBL/GenBank/DDBJ databases">
        <title>Genomic Encyclopedia of Type Strains, Phase III (KMG-III): the genomes of soil and plant-associated and newly described type strains.</title>
        <authorList>
            <person name="Whitman W."/>
        </authorList>
    </citation>
    <scope>NUCLEOTIDE SEQUENCE</scope>
    <source>
        <strain evidence="1">ANL 6-2</strain>
    </source>
</reference>
<sequence length="62" mass="6614">MSSIGAMTVDSIREHGGLVVVFTAAELGDLAEWQKRSIANALVQIGNEEIEHHQGVNAREAG</sequence>
<accession>A0AAE3KBC2</accession>
<dbReference type="Proteomes" id="UP001205843">
    <property type="component" value="Unassembled WGS sequence"/>
</dbReference>
<name>A0AAE3KBC2_9GAMM</name>
<proteinExistence type="predicted"/>
<gene>
    <name evidence="1" type="ORF">J2T57_001598</name>
</gene>